<evidence type="ECO:0000313" key="7">
    <source>
        <dbReference type="EMBL" id="CAH2097001.1"/>
    </source>
</evidence>
<keyword evidence="4" id="KW-0472">Membrane</keyword>
<dbReference type="Proteomes" id="UP001153954">
    <property type="component" value="Unassembled WGS sequence"/>
</dbReference>
<dbReference type="GO" id="GO:0006826">
    <property type="term" value="P:iron ion transport"/>
    <property type="evidence" value="ECO:0007669"/>
    <property type="project" value="TreeGrafter"/>
</dbReference>
<feature type="region of interest" description="Disordered" evidence="3">
    <location>
        <begin position="429"/>
        <end position="448"/>
    </location>
</feature>
<dbReference type="Pfam" id="PF00078">
    <property type="entry name" value="RVT_1"/>
    <property type="match status" value="1"/>
</dbReference>
<evidence type="ECO:0000313" key="8">
    <source>
        <dbReference type="Proteomes" id="UP001153954"/>
    </source>
</evidence>
<reference evidence="7" key="1">
    <citation type="submission" date="2022-03" db="EMBL/GenBank/DDBJ databases">
        <authorList>
            <person name="Tunstrom K."/>
        </authorList>
    </citation>
    <scope>NUCLEOTIDE SEQUENCE</scope>
</reference>
<evidence type="ECO:0000256" key="1">
    <source>
        <dbReference type="ARBA" id="ARBA00004613"/>
    </source>
</evidence>
<dbReference type="SUPFAM" id="SSF56672">
    <property type="entry name" value="DNA/RNA polymerases"/>
    <property type="match status" value="1"/>
</dbReference>
<dbReference type="PRINTS" id="PR00422">
    <property type="entry name" value="TRANSFERRIN"/>
</dbReference>
<dbReference type="EMBL" id="CAKOGL010000017">
    <property type="protein sequence ID" value="CAH2097001.1"/>
    <property type="molecule type" value="Genomic_DNA"/>
</dbReference>
<dbReference type="PROSITE" id="PS50878">
    <property type="entry name" value="RT_POL"/>
    <property type="match status" value="1"/>
</dbReference>
<dbReference type="InterPro" id="IPR036691">
    <property type="entry name" value="Endo/exonu/phosph_ase_sf"/>
</dbReference>
<evidence type="ECO:0000256" key="2">
    <source>
        <dbReference type="ARBA" id="ARBA00022525"/>
    </source>
</evidence>
<dbReference type="InterPro" id="IPR001156">
    <property type="entry name" value="Transferrin-like_dom"/>
</dbReference>
<dbReference type="Gene3D" id="3.40.190.10">
    <property type="entry name" value="Periplasmic binding protein-like II"/>
    <property type="match status" value="2"/>
</dbReference>
<keyword evidence="8" id="KW-1185">Reference proteome</keyword>
<dbReference type="InterPro" id="IPR000477">
    <property type="entry name" value="RT_dom"/>
</dbReference>
<protein>
    <recommendedName>
        <fullName evidence="9">Reverse transcriptase domain-containing protein</fullName>
    </recommendedName>
</protein>
<proteinExistence type="predicted"/>
<dbReference type="SMART" id="SM00094">
    <property type="entry name" value="TR_FER"/>
    <property type="match status" value="1"/>
</dbReference>
<evidence type="ECO:0000256" key="3">
    <source>
        <dbReference type="SAM" id="MobiDB-lite"/>
    </source>
</evidence>
<comment type="caution">
    <text evidence="7">The sequence shown here is derived from an EMBL/GenBank/DDBJ whole genome shotgun (WGS) entry which is preliminary data.</text>
</comment>
<keyword evidence="2" id="KW-0964">Secreted</keyword>
<dbReference type="FunFam" id="3.40.190.10:FF:000095">
    <property type="entry name" value="Lactotransferrin"/>
    <property type="match status" value="1"/>
</dbReference>
<gene>
    <name evidence="7" type="ORF">EEDITHA_LOCUS12275</name>
</gene>
<comment type="subcellular location">
    <subcellularLocation>
        <location evidence="1">Secreted</location>
    </subcellularLocation>
</comment>
<name>A0AAU9UDB6_EUPED</name>
<feature type="domain" description="Transferrin-like" evidence="6">
    <location>
        <begin position="1058"/>
        <end position="1402"/>
    </location>
</feature>
<dbReference type="SUPFAM" id="SSF56219">
    <property type="entry name" value="DNase I-like"/>
    <property type="match status" value="1"/>
</dbReference>
<sequence>MANIEQIAIDIDNISVAKSFYCTSENCLEFVDASALRVIHVNIRSIRKNLDNLLATIELTRIRFDVIVLTECWVKDNETIPQLDGYTGYCTQNNFLQNDGVVLYIRLDIKHHVCEPKILDANCLICSIDNTVFVTIYRSPSYDNLEGFFNSIENIISSLNSPTIALIGDINIDIKNNNLNRQSDEYLTLMSSLGLLPAHCLPTRVNNCLDHVLLKTNCEATVAVMQTDITDHYPLILSLKLNSRPSYKDINNLTVTFNFEDIKKELGCADFSSILKDDDPESAANALIDIVGSVVNNNKITKKVSRKNRIIKPWITPGLLRCIRNRNRMQLRLRESPDNAILKITYLRYRNFCNSLLHNLKVSYEKKEFYRAQNNPKALWNVIKTVTNTQNNKSPPIELLETSASGDLKSSLNRVNEYFVNVGKNLASNLPSPSQPTSSSPTSQKSPANSMAILPIDVTEVKRLIINLRIDCATGWDNIPPRVIRSSCDTLAVPLAHILNLCISRGIFPTVFKKAIVYPIHKGGSRDSISNYRPISVLTAFSKILERYLNTSLIKYLDKHKILSDNQYGFRSGISTEDTVIKFTKTLVSNIDNKLKCYGVFLDLSKAFDTVSIPILLNKLESIGIRGVKLDLFSSYLTNRSQCVKVESSVSDEEQISCGVPQGSILGPTLFLIYINQLCNLKIENCSIFTYADDTALLVSGNSWESAKSHVINALRVVMGCLSNNLLTLNLDKTQIVRFDISKTKTHDGDTSFEVITLHSCHKNSNLCDCKTLKTVNTVKYLGVFLDGGLDWHAHINNITKRVRRLIYVFKNLRNSANRDTLFLVYLGLCQSIMSYCISVWGCANKSSLLLLERAQRAILKVITRHKRTYPTDRLYSECRVLTVRQLAILRMTLRKHSSTPFAQAPVESRSRRKQLPVIPQTKCRTSWARHQYDSSSTKVYNKINKITHIYPLTYKKVKRVVQNFLLSLNYSETEELLSFSSSPFKPRTDLSGRPIELPFKLFESNGTTDLLLQDATMNFWFLKEEEQAAKYILNNKFVGDQAEQAVQGIRDCPVKRATLCVTSDPEMEKCIKMRVALKAAYLSPTLVCWRAHSMRHCERAIAEGTCDFALFDAADMLHAAYRHRLVPFMQEIYSSGDNWYYAVAVAKEQDPDTDLTYLRGKNTCHTGIGMAAGWIYPLAYLISNGWIRSYGCDGAHAAAQYFTKSCAPGALSSEYVDSGTVPHDNLCHLCHGASFRRCRRDASEAYFGHVGAVRCMVEGGGDVAFVRHSAPAEVSGGRRREWWARDLLPDDLQLLCPDGTRAKMHEYKHCNLGKVPGSVFMGRANHTELDTYSNLMVYAQQFYGSTAADEFSFSMFYSQPPYADLIFSDAAVRLKPLPHSERSAEIVAGKALIRAARIVSCDAPQASYYVASDPDFLSTAYRNVVVSHIISIALLLVAFLR</sequence>
<evidence type="ECO:0008006" key="9">
    <source>
        <dbReference type="Google" id="ProtNLM"/>
    </source>
</evidence>
<dbReference type="Gene3D" id="3.60.10.10">
    <property type="entry name" value="Endonuclease/exonuclease/phosphatase"/>
    <property type="match status" value="1"/>
</dbReference>
<evidence type="ECO:0000259" key="6">
    <source>
        <dbReference type="PROSITE" id="PS51408"/>
    </source>
</evidence>
<keyword evidence="4" id="KW-0812">Transmembrane</keyword>
<keyword evidence="4" id="KW-1133">Transmembrane helix</keyword>
<dbReference type="PANTHER" id="PTHR11485">
    <property type="entry name" value="TRANSFERRIN"/>
    <property type="match status" value="1"/>
</dbReference>
<dbReference type="GO" id="GO:0005886">
    <property type="term" value="C:plasma membrane"/>
    <property type="evidence" value="ECO:0007669"/>
    <property type="project" value="TreeGrafter"/>
</dbReference>
<evidence type="ECO:0000259" key="5">
    <source>
        <dbReference type="PROSITE" id="PS50878"/>
    </source>
</evidence>
<accession>A0AAU9UDB6</accession>
<dbReference type="GO" id="GO:0071897">
    <property type="term" value="P:DNA biosynthetic process"/>
    <property type="evidence" value="ECO:0007669"/>
    <property type="project" value="UniProtKB-ARBA"/>
</dbReference>
<dbReference type="PROSITE" id="PS51408">
    <property type="entry name" value="TRANSFERRIN_LIKE_4"/>
    <property type="match status" value="1"/>
</dbReference>
<dbReference type="CDD" id="cd13529">
    <property type="entry name" value="PBP2_transferrin"/>
    <property type="match status" value="1"/>
</dbReference>
<dbReference type="SUPFAM" id="SSF53850">
    <property type="entry name" value="Periplasmic binding protein-like II"/>
    <property type="match status" value="1"/>
</dbReference>
<dbReference type="GO" id="GO:0005615">
    <property type="term" value="C:extracellular space"/>
    <property type="evidence" value="ECO:0007669"/>
    <property type="project" value="TreeGrafter"/>
</dbReference>
<dbReference type="GO" id="GO:0055037">
    <property type="term" value="C:recycling endosome"/>
    <property type="evidence" value="ECO:0007669"/>
    <property type="project" value="TreeGrafter"/>
</dbReference>
<dbReference type="PANTHER" id="PTHR11485:SF29">
    <property type="entry name" value="TRANSFERRIN 2"/>
    <property type="match status" value="1"/>
</dbReference>
<feature type="compositionally biased region" description="Low complexity" evidence="3">
    <location>
        <begin position="431"/>
        <end position="447"/>
    </location>
</feature>
<dbReference type="Pfam" id="PF00405">
    <property type="entry name" value="Transferrin"/>
    <property type="match status" value="1"/>
</dbReference>
<dbReference type="CDD" id="cd01650">
    <property type="entry name" value="RT_nLTR_like"/>
    <property type="match status" value="1"/>
</dbReference>
<evidence type="ECO:0000256" key="4">
    <source>
        <dbReference type="SAM" id="Phobius"/>
    </source>
</evidence>
<organism evidence="7 8">
    <name type="scientific">Euphydryas editha</name>
    <name type="common">Edith's checkerspot</name>
    <dbReference type="NCBI Taxonomy" id="104508"/>
    <lineage>
        <taxon>Eukaryota</taxon>
        <taxon>Metazoa</taxon>
        <taxon>Ecdysozoa</taxon>
        <taxon>Arthropoda</taxon>
        <taxon>Hexapoda</taxon>
        <taxon>Insecta</taxon>
        <taxon>Pterygota</taxon>
        <taxon>Neoptera</taxon>
        <taxon>Endopterygota</taxon>
        <taxon>Lepidoptera</taxon>
        <taxon>Glossata</taxon>
        <taxon>Ditrysia</taxon>
        <taxon>Papilionoidea</taxon>
        <taxon>Nymphalidae</taxon>
        <taxon>Nymphalinae</taxon>
        <taxon>Euphydryas</taxon>
    </lineage>
</organism>
<dbReference type="InterPro" id="IPR043502">
    <property type="entry name" value="DNA/RNA_pol_sf"/>
</dbReference>
<feature type="transmembrane region" description="Helical" evidence="4">
    <location>
        <begin position="1421"/>
        <end position="1441"/>
    </location>
</feature>
<dbReference type="GO" id="GO:0005769">
    <property type="term" value="C:early endosome"/>
    <property type="evidence" value="ECO:0007669"/>
    <property type="project" value="TreeGrafter"/>
</dbReference>
<feature type="domain" description="Reverse transcriptase" evidence="5">
    <location>
        <begin position="501"/>
        <end position="786"/>
    </location>
</feature>